<dbReference type="Proteomes" id="UP001257948">
    <property type="component" value="Unassembled WGS sequence"/>
</dbReference>
<evidence type="ECO:0008006" key="5">
    <source>
        <dbReference type="Google" id="ProtNLM"/>
    </source>
</evidence>
<protein>
    <recommendedName>
        <fullName evidence="5">RING-type domain-containing protein</fullName>
    </recommendedName>
</protein>
<evidence type="ECO:0000313" key="4">
    <source>
        <dbReference type="Proteomes" id="UP001257948"/>
    </source>
</evidence>
<evidence type="ECO:0000256" key="2">
    <source>
        <dbReference type="SAM" id="MobiDB-lite"/>
    </source>
</evidence>
<feature type="coiled-coil region" evidence="1">
    <location>
        <begin position="121"/>
        <end position="148"/>
    </location>
</feature>
<sequence>MGEQMDKKPDQSHGTSHQAADHRVTFRPLRNGLDYLDDVVDRLTPASDGSPVDARDLKYAILHLQAGAEVLLKARLELEHWTLVVQDALPKTKQGTGVTHTQFKLGRFKTIGLSETLDRLKQVADIDLEEHRQALEDLSETRNALQHYGLDQTAEAIQGQAAKVLSFLLWFIDEELYVTLDPQERKTFNSIRNRLSALTDFVAKRMADLARELGPLASSTVVCPYCQQPALVTGTPDVACRFCFVRWNSSEHAAVSYVAKQGEPRGIAGPVLCPRCDSAAVVVDIGTAADPEARAALCFECGQTIGIADCAGACGKRLLFAAAVVPGQRCVTCSSLVEAAAQEPAERG</sequence>
<comment type="caution">
    <text evidence="3">The sequence shown here is derived from an EMBL/GenBank/DDBJ whole genome shotgun (WGS) entry which is preliminary data.</text>
</comment>
<dbReference type="EMBL" id="JAVTLL010000048">
    <property type="protein sequence ID" value="MDT7847386.1"/>
    <property type="molecule type" value="Genomic_DNA"/>
</dbReference>
<accession>A0ABU3M789</accession>
<feature type="compositionally biased region" description="Basic and acidic residues" evidence="2">
    <location>
        <begin position="1"/>
        <end position="11"/>
    </location>
</feature>
<feature type="region of interest" description="Disordered" evidence="2">
    <location>
        <begin position="1"/>
        <end position="23"/>
    </location>
</feature>
<dbReference type="RefSeq" id="WP_314207583.1">
    <property type="nucleotide sequence ID" value="NZ_JAVTLL010000048.1"/>
</dbReference>
<evidence type="ECO:0000256" key="1">
    <source>
        <dbReference type="SAM" id="Coils"/>
    </source>
</evidence>
<gene>
    <name evidence="3" type="ORF">RQC66_42380</name>
</gene>
<keyword evidence="1" id="KW-0175">Coiled coil</keyword>
<organism evidence="3 4">
    <name type="scientific">Streptomyces justiciae</name>
    <dbReference type="NCBI Taxonomy" id="2780140"/>
    <lineage>
        <taxon>Bacteria</taxon>
        <taxon>Bacillati</taxon>
        <taxon>Actinomycetota</taxon>
        <taxon>Actinomycetes</taxon>
        <taxon>Kitasatosporales</taxon>
        <taxon>Streptomycetaceae</taxon>
        <taxon>Streptomyces</taxon>
    </lineage>
</organism>
<keyword evidence="4" id="KW-1185">Reference proteome</keyword>
<evidence type="ECO:0000313" key="3">
    <source>
        <dbReference type="EMBL" id="MDT7847386.1"/>
    </source>
</evidence>
<reference evidence="4" key="1">
    <citation type="submission" date="2023-07" db="EMBL/GenBank/DDBJ databases">
        <title>Draft genome sequence of the endophytic actinobacterium Streptomyces justiciae WPN32, a potential antibiotic producer.</title>
        <authorList>
            <person name="Yasawong M."/>
            <person name="Pana W."/>
            <person name="Ganta P."/>
            <person name="Santapan N."/>
            <person name="Songngamsuk T."/>
            <person name="Phatcharaharikarn M."/>
            <person name="Kerdtoob S."/>
            <person name="Nantapong N."/>
        </authorList>
    </citation>
    <scope>NUCLEOTIDE SEQUENCE [LARGE SCALE GENOMIC DNA]</scope>
    <source>
        <strain evidence="4">WPN32</strain>
    </source>
</reference>
<proteinExistence type="predicted"/>
<name>A0ABU3M789_9ACTN</name>